<dbReference type="PANTHER" id="PTHR19303">
    <property type="entry name" value="TRANSPOSON"/>
    <property type="match status" value="1"/>
</dbReference>
<dbReference type="Proteomes" id="UP001642484">
    <property type="component" value="Unassembled WGS sequence"/>
</dbReference>
<evidence type="ECO:0000256" key="1">
    <source>
        <dbReference type="SAM" id="Coils"/>
    </source>
</evidence>
<dbReference type="InterPro" id="IPR050863">
    <property type="entry name" value="CenT-Element_Derived"/>
</dbReference>
<dbReference type="EMBL" id="CAXAMN010028620">
    <property type="protein sequence ID" value="CAK9117256.1"/>
    <property type="molecule type" value="Genomic_DNA"/>
</dbReference>
<gene>
    <name evidence="3" type="ORF">CCMP2556_LOCUS54622</name>
</gene>
<keyword evidence="1" id="KW-0175">Coiled coil</keyword>
<evidence type="ECO:0000313" key="3">
    <source>
        <dbReference type="EMBL" id="CAK9117256.1"/>
    </source>
</evidence>
<evidence type="ECO:0000259" key="2">
    <source>
        <dbReference type="Pfam" id="PF03184"/>
    </source>
</evidence>
<dbReference type="InterPro" id="IPR004875">
    <property type="entry name" value="DDE_SF_endonuclease_dom"/>
</dbReference>
<sequence length="633" mass="70331">MSLERARAELDDVRARLRAIQKRLLRRKGEVNPDRKWRSSPASPCCLVLLVYTRGNAEVVANFAQGLGWRRAPRVAALTTEDRSKLLADLESQFDSVPLASIAAVQEDPVRAGVCSEGEAISVIRWLVEHSLFGWVQEQNSLRGVAPSRRQLVDKALSAIPVIAPERLQQRVRSSLSGSLRSQRKWLAKFRLRWGLRLGKLRIQNHLSVSDKQALAYFQWINAASAAAPACQPPLLINMDETSLVRHVSGLIGTVVKNPSNGCQLGEVAPLCDRRSYITYLATITHDSEVQPRLPQVLIGNERQFTATIMNSVDFLPSNVYLWRCKSAWNSHMLMRRYLSLLASSLGSVLKERYVILILDVARCHLHPTILAHAKRCGIRLCFIPALMTAELQPCDTHLFARFKATFREHWRRQKALSIAGSLSTFQWLEVVVSSLQAVLPADWDAAFAASGALAEQTRVADVLCAKLGWASAPLVPEGLPTVETASLVFPKKMKALLHQEMEALKRRRVELKRECKRAAKDQKLLAAKRQRLLKAHAGCCDLTLLAQNDQAWQAAKGLSAADLQLLLNRAEGDRPTTCKANLVMQSLLQVVLAPPLVSPMCLGDCVTVDAPTAATCTWPRLCDDVFSLWIAD</sequence>
<accession>A0ABP0SYJ3</accession>
<dbReference type="Pfam" id="PF03184">
    <property type="entry name" value="DDE_1"/>
    <property type="match status" value="1"/>
</dbReference>
<feature type="domain" description="DDE-1" evidence="2">
    <location>
        <begin position="293"/>
        <end position="416"/>
    </location>
</feature>
<feature type="coiled-coil region" evidence="1">
    <location>
        <begin position="495"/>
        <end position="522"/>
    </location>
</feature>
<protein>
    <recommendedName>
        <fullName evidence="2">DDE-1 domain-containing protein</fullName>
    </recommendedName>
</protein>
<organism evidence="3 4">
    <name type="scientific">Durusdinium trenchii</name>
    <dbReference type="NCBI Taxonomy" id="1381693"/>
    <lineage>
        <taxon>Eukaryota</taxon>
        <taxon>Sar</taxon>
        <taxon>Alveolata</taxon>
        <taxon>Dinophyceae</taxon>
        <taxon>Suessiales</taxon>
        <taxon>Symbiodiniaceae</taxon>
        <taxon>Durusdinium</taxon>
    </lineage>
</organism>
<keyword evidence="4" id="KW-1185">Reference proteome</keyword>
<dbReference type="PANTHER" id="PTHR19303:SF73">
    <property type="entry name" value="PROTEIN PDC2"/>
    <property type="match status" value="1"/>
</dbReference>
<proteinExistence type="predicted"/>
<comment type="caution">
    <text evidence="3">The sequence shown here is derived from an EMBL/GenBank/DDBJ whole genome shotgun (WGS) entry which is preliminary data.</text>
</comment>
<name>A0ABP0SYJ3_9DINO</name>
<evidence type="ECO:0000313" key="4">
    <source>
        <dbReference type="Proteomes" id="UP001642484"/>
    </source>
</evidence>
<reference evidence="3 4" key="1">
    <citation type="submission" date="2024-02" db="EMBL/GenBank/DDBJ databases">
        <authorList>
            <person name="Chen Y."/>
            <person name="Shah S."/>
            <person name="Dougan E. K."/>
            <person name="Thang M."/>
            <person name="Chan C."/>
        </authorList>
    </citation>
    <scope>NUCLEOTIDE SEQUENCE [LARGE SCALE GENOMIC DNA]</scope>
</reference>